<dbReference type="eggNOG" id="COG1277">
    <property type="taxonomic scope" value="Bacteria"/>
</dbReference>
<comment type="caution">
    <text evidence="2">The sequence shown here is derived from an EMBL/GenBank/DDBJ whole genome shotgun (WGS) entry which is preliminary data.</text>
</comment>
<evidence type="ECO:0000313" key="3">
    <source>
        <dbReference type="Proteomes" id="UP000005561"/>
    </source>
</evidence>
<dbReference type="GO" id="GO:0005886">
    <property type="term" value="C:plasma membrane"/>
    <property type="evidence" value="ECO:0007669"/>
    <property type="project" value="UniProtKB-SubCell"/>
</dbReference>
<dbReference type="Pfam" id="PF12679">
    <property type="entry name" value="ABC2_membrane_2"/>
    <property type="match status" value="1"/>
</dbReference>
<keyword evidence="1" id="KW-0812">Transmembrane</keyword>
<dbReference type="AlphaFoldDB" id="C6LM46"/>
<dbReference type="PANTHER" id="PTHR43471:SF14">
    <property type="entry name" value="ABC-2 TYPE TRANSPORT SYSTEM PERMEASE PROTEIN"/>
    <property type="match status" value="1"/>
</dbReference>
<evidence type="ECO:0000256" key="1">
    <source>
        <dbReference type="SAM" id="Phobius"/>
    </source>
</evidence>
<gene>
    <name evidence="2" type="ORF">BRYFOR_09745</name>
</gene>
<proteinExistence type="predicted"/>
<organism evidence="2 3">
    <name type="scientific">Marvinbryantia formatexigens DSM 14469</name>
    <dbReference type="NCBI Taxonomy" id="478749"/>
    <lineage>
        <taxon>Bacteria</taxon>
        <taxon>Bacillati</taxon>
        <taxon>Bacillota</taxon>
        <taxon>Clostridia</taxon>
        <taxon>Lachnospirales</taxon>
        <taxon>Lachnospiraceae</taxon>
        <taxon>Marvinbryantia</taxon>
    </lineage>
</organism>
<accession>C6LM46</accession>
<dbReference type="PANTHER" id="PTHR43471">
    <property type="entry name" value="ABC TRANSPORTER PERMEASE"/>
    <property type="match status" value="1"/>
</dbReference>
<reference evidence="2" key="1">
    <citation type="submission" date="2009-07" db="EMBL/GenBank/DDBJ databases">
        <authorList>
            <person name="Weinstock G."/>
            <person name="Sodergren E."/>
            <person name="Clifton S."/>
            <person name="Fulton L."/>
            <person name="Fulton B."/>
            <person name="Courtney L."/>
            <person name="Fronick C."/>
            <person name="Harrison M."/>
            <person name="Strong C."/>
            <person name="Farmer C."/>
            <person name="Delahaunty K."/>
            <person name="Markovic C."/>
            <person name="Hall O."/>
            <person name="Minx P."/>
            <person name="Tomlinson C."/>
            <person name="Mitreva M."/>
            <person name="Nelson J."/>
            <person name="Hou S."/>
            <person name="Wollam A."/>
            <person name="Pepin K.H."/>
            <person name="Johnson M."/>
            <person name="Bhonagiri V."/>
            <person name="Nash W.E."/>
            <person name="Warren W."/>
            <person name="Chinwalla A."/>
            <person name="Mardis E.R."/>
            <person name="Wilson R.K."/>
        </authorList>
    </citation>
    <scope>NUCLEOTIDE SEQUENCE [LARGE SCALE GENOMIC DNA]</scope>
    <source>
        <strain evidence="2">DSM 14469</strain>
    </source>
</reference>
<dbReference type="RefSeq" id="WP_006864497.1">
    <property type="nucleotide sequence ID" value="NZ_ACCL02000037.1"/>
</dbReference>
<dbReference type="Proteomes" id="UP000005561">
    <property type="component" value="Unassembled WGS sequence"/>
</dbReference>
<dbReference type="GO" id="GO:0140359">
    <property type="term" value="F:ABC-type transporter activity"/>
    <property type="evidence" value="ECO:0007669"/>
    <property type="project" value="InterPro"/>
</dbReference>
<name>C6LM46_9FIRM</name>
<dbReference type="EMBL" id="ACCL02000037">
    <property type="protein sequence ID" value="EET58304.1"/>
    <property type="molecule type" value="Genomic_DNA"/>
</dbReference>
<dbReference type="STRING" id="168384.SAMN05660368_03304"/>
<keyword evidence="1" id="KW-0472">Membrane</keyword>
<evidence type="ECO:0000313" key="2">
    <source>
        <dbReference type="EMBL" id="EET58304.1"/>
    </source>
</evidence>
<feature type="transmembrane region" description="Helical" evidence="1">
    <location>
        <begin position="308"/>
        <end position="330"/>
    </location>
</feature>
<feature type="transmembrane region" description="Helical" evidence="1">
    <location>
        <begin position="91"/>
        <end position="114"/>
    </location>
</feature>
<feature type="transmembrane region" description="Helical" evidence="1">
    <location>
        <begin position="179"/>
        <end position="204"/>
    </location>
</feature>
<feature type="transmembrane region" description="Helical" evidence="1">
    <location>
        <begin position="211"/>
        <end position="237"/>
    </location>
</feature>
<sequence length="338" mass="36993">MKTIAIKSKTKKMPRTAEKTVHVSGGTGLKALFRKELADHLRSRRFLIILVLIYATCIASLYGALSGFSEAVENDSNFLFLKLYSTSGESIPSFMTFIALLGPFVGLTLGFDAINSERSSGTLNRLVAQPIYRDSIIIGKFLAGSAVITIMVFSMGILIGAVGMLSTGLVPQAEEIGRIFFFLLFTVVYIAFWLALSILFSVFCRHSATSALAVISLWIFFALFMSLIASIIANVIYPVDDYYNSMVNSVSNYTLTLNLNRISPYYLYSEAVSTIMSPSVRTVNVVTVSQLDGAISGYLSLGQSLLLVWPHLVALVAMMLIAFGGSYVGFMRQEIRSS</sequence>
<feature type="transmembrane region" description="Helical" evidence="1">
    <location>
        <begin position="46"/>
        <end position="65"/>
    </location>
</feature>
<keyword evidence="1" id="KW-1133">Transmembrane helix</keyword>
<protein>
    <submittedName>
        <fullName evidence="2">ABC-2 type transporter</fullName>
    </submittedName>
</protein>
<feature type="transmembrane region" description="Helical" evidence="1">
    <location>
        <begin position="135"/>
        <end position="159"/>
    </location>
</feature>
<keyword evidence="3" id="KW-1185">Reference proteome</keyword>
<dbReference type="OrthoDB" id="9795677at2"/>